<dbReference type="Proteomes" id="UP000253919">
    <property type="component" value="Unassembled WGS sequence"/>
</dbReference>
<protein>
    <submittedName>
        <fullName evidence="2">Uncharacterized protein</fullName>
    </submittedName>
</protein>
<sequence>MKYFLLSWVFFLIKLGCCQAQSVDGITLKDLDVEYVEIVGKDKVLSNQQTIGLDYGQVKSTSSLNPYRDTKIKDANGNEIKFKYMIEALNFMTKNGFEFVPAYTSVEEDRSIYHYLLKKKN</sequence>
<dbReference type="RefSeq" id="WP_147275666.1">
    <property type="nucleotide sequence ID" value="NZ_QASA01000001.1"/>
</dbReference>
<feature type="signal peptide" evidence="1">
    <location>
        <begin position="1"/>
        <end position="20"/>
    </location>
</feature>
<evidence type="ECO:0000313" key="2">
    <source>
        <dbReference type="EMBL" id="RDC63760.1"/>
    </source>
</evidence>
<dbReference type="EMBL" id="QASA01000001">
    <property type="protein sequence ID" value="RDC63760.1"/>
    <property type="molecule type" value="Genomic_DNA"/>
</dbReference>
<organism evidence="2 3">
    <name type="scientific">Adhaeribacter pallidiroseus</name>
    <dbReference type="NCBI Taxonomy" id="2072847"/>
    <lineage>
        <taxon>Bacteria</taxon>
        <taxon>Pseudomonadati</taxon>
        <taxon>Bacteroidota</taxon>
        <taxon>Cytophagia</taxon>
        <taxon>Cytophagales</taxon>
        <taxon>Hymenobacteraceae</taxon>
        <taxon>Adhaeribacter</taxon>
    </lineage>
</organism>
<dbReference type="AlphaFoldDB" id="A0A369QHJ3"/>
<evidence type="ECO:0000313" key="3">
    <source>
        <dbReference type="Proteomes" id="UP000253919"/>
    </source>
</evidence>
<name>A0A369QHJ3_9BACT</name>
<feature type="chain" id="PRO_5016719761" evidence="1">
    <location>
        <begin position="21"/>
        <end position="121"/>
    </location>
</feature>
<gene>
    <name evidence="2" type="ORF">AHMF7616_02368</name>
</gene>
<reference evidence="2 3" key="1">
    <citation type="submission" date="2018-04" db="EMBL/GenBank/DDBJ databases">
        <title>Adhaeribacter sp. HMF7616 genome sequencing and assembly.</title>
        <authorList>
            <person name="Kang H."/>
            <person name="Kang J."/>
            <person name="Cha I."/>
            <person name="Kim H."/>
            <person name="Joh K."/>
        </authorList>
    </citation>
    <scope>NUCLEOTIDE SEQUENCE [LARGE SCALE GENOMIC DNA]</scope>
    <source>
        <strain evidence="2 3">HMF7616</strain>
    </source>
</reference>
<keyword evidence="3" id="KW-1185">Reference proteome</keyword>
<accession>A0A369QHJ3</accession>
<proteinExistence type="predicted"/>
<comment type="caution">
    <text evidence="2">The sequence shown here is derived from an EMBL/GenBank/DDBJ whole genome shotgun (WGS) entry which is preliminary data.</text>
</comment>
<evidence type="ECO:0000256" key="1">
    <source>
        <dbReference type="SAM" id="SignalP"/>
    </source>
</evidence>
<keyword evidence="1" id="KW-0732">Signal</keyword>
<dbReference type="OrthoDB" id="5873496at2"/>